<accession>A0A511Y811</accession>
<dbReference type="Proteomes" id="UP000321150">
    <property type="component" value="Unassembled WGS sequence"/>
</dbReference>
<evidence type="ECO:0008006" key="3">
    <source>
        <dbReference type="Google" id="ProtNLM"/>
    </source>
</evidence>
<organism evidence="1 2">
    <name type="scientific">Chryseobacterium lathyri</name>
    <dbReference type="NCBI Taxonomy" id="395933"/>
    <lineage>
        <taxon>Bacteria</taxon>
        <taxon>Pseudomonadati</taxon>
        <taxon>Bacteroidota</taxon>
        <taxon>Flavobacteriia</taxon>
        <taxon>Flavobacteriales</taxon>
        <taxon>Weeksellaceae</taxon>
        <taxon>Chryseobacterium group</taxon>
        <taxon>Chryseobacterium</taxon>
    </lineage>
</organism>
<name>A0A511Y811_9FLAO</name>
<dbReference type="OrthoDB" id="1260127at2"/>
<dbReference type="GO" id="GO:0043565">
    <property type="term" value="F:sequence-specific DNA binding"/>
    <property type="evidence" value="ECO:0007669"/>
    <property type="project" value="InterPro"/>
</dbReference>
<protein>
    <recommendedName>
        <fullName evidence="3">Transposase</fullName>
    </recommendedName>
</protein>
<sequence>MEKNLTPNYKLIFLDILEQKFPDRKDVCMPILSKNELSQFDIIELNQKIFGGIDKDTFTLNQKHKAYNKHSISKILNYQIKNDLSNMRTASIFKLSRNTITKWKKKYTHLISVTESCN</sequence>
<dbReference type="RefSeq" id="WP_111959637.1">
    <property type="nucleotide sequence ID" value="NZ_BJYI01000005.1"/>
</dbReference>
<reference evidence="1 2" key="1">
    <citation type="submission" date="2019-07" db="EMBL/GenBank/DDBJ databases">
        <title>Whole genome shotgun sequence of Chryseobacterium lathyri NBRC 105250.</title>
        <authorList>
            <person name="Hosoyama A."/>
            <person name="Uohara A."/>
            <person name="Ohji S."/>
            <person name="Ichikawa N."/>
        </authorList>
    </citation>
    <scope>NUCLEOTIDE SEQUENCE [LARGE SCALE GENOMIC DNA]</scope>
    <source>
        <strain evidence="1 2">NBRC 105250</strain>
    </source>
</reference>
<gene>
    <name evidence="1" type="ORF">CLA01_13910</name>
</gene>
<proteinExistence type="predicted"/>
<dbReference type="AlphaFoldDB" id="A0A511Y811"/>
<dbReference type="EMBL" id="BJYI01000005">
    <property type="protein sequence ID" value="GEN71319.1"/>
    <property type="molecule type" value="Genomic_DNA"/>
</dbReference>
<dbReference type="InterPro" id="IPR010921">
    <property type="entry name" value="Trp_repressor/repl_initiator"/>
</dbReference>
<comment type="caution">
    <text evidence="1">The sequence shown here is derived from an EMBL/GenBank/DDBJ whole genome shotgun (WGS) entry which is preliminary data.</text>
</comment>
<evidence type="ECO:0000313" key="2">
    <source>
        <dbReference type="Proteomes" id="UP000321150"/>
    </source>
</evidence>
<evidence type="ECO:0000313" key="1">
    <source>
        <dbReference type="EMBL" id="GEN71319.1"/>
    </source>
</evidence>
<dbReference type="SUPFAM" id="SSF48295">
    <property type="entry name" value="TrpR-like"/>
    <property type="match status" value="1"/>
</dbReference>